<dbReference type="Proteomes" id="UP001501594">
    <property type="component" value="Unassembled WGS sequence"/>
</dbReference>
<reference evidence="3" key="1">
    <citation type="journal article" date="2019" name="Int. J. Syst. Evol. Microbiol.">
        <title>The Global Catalogue of Microorganisms (GCM) 10K type strain sequencing project: providing services to taxonomists for standard genome sequencing and annotation.</title>
        <authorList>
            <consortium name="The Broad Institute Genomics Platform"/>
            <consortium name="The Broad Institute Genome Sequencing Center for Infectious Disease"/>
            <person name="Wu L."/>
            <person name="Ma J."/>
        </authorList>
    </citation>
    <scope>NUCLEOTIDE SEQUENCE [LARGE SCALE GENOMIC DNA]</scope>
    <source>
        <strain evidence="3">JCM 17442</strain>
    </source>
</reference>
<gene>
    <name evidence="2" type="ORF">GCM10022256_19170</name>
</gene>
<protein>
    <submittedName>
        <fullName evidence="2">Uncharacterized protein</fullName>
    </submittedName>
</protein>
<evidence type="ECO:0000256" key="1">
    <source>
        <dbReference type="SAM" id="MobiDB-lite"/>
    </source>
</evidence>
<proteinExistence type="predicted"/>
<sequence length="263" mass="28109">MIILSIGAVVVVGLVLSRVARASRGTKQQAPAQPPAPQAAPSRPERPQAEPEQAETAQDRAAPSAAVVPAPAPDTGASLDPADPAWSEARRLRRALLARQVPETIGLWEVVPEEGEVFFYDVPAVYDRYYGQDATYQRAGGLLLGSPAFLLAGLAVTGLANAQRRRAAEQQAATQWRDRQPTRVVVTNHRLVCLLGGQWLSYHYSAMNAVYPEVAARTLVCGFASIPPLRLSGADAPILAVMTIFATHGLQGLADHPSLRALD</sequence>
<organism evidence="2 3">
    <name type="scientific">Frondihabitans peucedani</name>
    <dbReference type="NCBI Taxonomy" id="598626"/>
    <lineage>
        <taxon>Bacteria</taxon>
        <taxon>Bacillati</taxon>
        <taxon>Actinomycetota</taxon>
        <taxon>Actinomycetes</taxon>
        <taxon>Micrococcales</taxon>
        <taxon>Microbacteriaceae</taxon>
        <taxon>Frondihabitans</taxon>
    </lineage>
</organism>
<feature type="region of interest" description="Disordered" evidence="1">
    <location>
        <begin position="24"/>
        <end position="83"/>
    </location>
</feature>
<keyword evidence="3" id="KW-1185">Reference proteome</keyword>
<comment type="caution">
    <text evidence="2">The sequence shown here is derived from an EMBL/GenBank/DDBJ whole genome shotgun (WGS) entry which is preliminary data.</text>
</comment>
<evidence type="ECO:0000313" key="2">
    <source>
        <dbReference type="EMBL" id="GAA4266305.1"/>
    </source>
</evidence>
<dbReference type="RefSeq" id="WP_344795407.1">
    <property type="nucleotide sequence ID" value="NZ_BAABAU010000001.1"/>
</dbReference>
<dbReference type="EMBL" id="BAABAU010000001">
    <property type="protein sequence ID" value="GAA4266305.1"/>
    <property type="molecule type" value="Genomic_DNA"/>
</dbReference>
<feature type="compositionally biased region" description="Low complexity" evidence="1">
    <location>
        <begin position="50"/>
        <end position="69"/>
    </location>
</feature>
<name>A0ABP8E2R1_9MICO</name>
<evidence type="ECO:0000313" key="3">
    <source>
        <dbReference type="Proteomes" id="UP001501594"/>
    </source>
</evidence>
<accession>A0ABP8E2R1</accession>